<feature type="transmembrane region" description="Helical" evidence="7">
    <location>
        <begin position="658"/>
        <end position="678"/>
    </location>
</feature>
<evidence type="ECO:0000256" key="1">
    <source>
        <dbReference type="ARBA" id="ARBA00004141"/>
    </source>
</evidence>
<dbReference type="Proteomes" id="UP001140172">
    <property type="component" value="Unassembled WGS sequence"/>
</dbReference>
<dbReference type="EMBL" id="JANBUM010000082">
    <property type="protein sequence ID" value="KAJ2785652.1"/>
    <property type="molecule type" value="Genomic_DNA"/>
</dbReference>
<keyword evidence="4 7" id="KW-0812">Transmembrane</keyword>
<evidence type="ECO:0000256" key="4">
    <source>
        <dbReference type="ARBA" id="ARBA00022692"/>
    </source>
</evidence>
<feature type="domain" description="CSC1/OSCA1-like N-terminal transmembrane" evidence="9">
    <location>
        <begin position="22"/>
        <end position="165"/>
    </location>
</feature>
<evidence type="ECO:0000256" key="2">
    <source>
        <dbReference type="ARBA" id="ARBA00007779"/>
    </source>
</evidence>
<evidence type="ECO:0000313" key="12">
    <source>
        <dbReference type="Proteomes" id="UP001140172"/>
    </source>
</evidence>
<gene>
    <name evidence="11" type="primary">PHM7_2</name>
    <name evidence="11" type="ORF">GGI15_001831</name>
</gene>
<evidence type="ECO:0000259" key="10">
    <source>
        <dbReference type="Pfam" id="PF14703"/>
    </source>
</evidence>
<feature type="transmembrane region" description="Helical" evidence="7">
    <location>
        <begin position="470"/>
        <end position="496"/>
    </location>
</feature>
<dbReference type="InterPro" id="IPR003864">
    <property type="entry name" value="CSC1/OSCA1-like_7TM"/>
</dbReference>
<evidence type="ECO:0000259" key="9">
    <source>
        <dbReference type="Pfam" id="PF13967"/>
    </source>
</evidence>
<name>A0A9W8LMW0_9FUNG</name>
<organism evidence="11 12">
    <name type="scientific">Coemansia interrupta</name>
    <dbReference type="NCBI Taxonomy" id="1126814"/>
    <lineage>
        <taxon>Eukaryota</taxon>
        <taxon>Fungi</taxon>
        <taxon>Fungi incertae sedis</taxon>
        <taxon>Zoopagomycota</taxon>
        <taxon>Kickxellomycotina</taxon>
        <taxon>Kickxellomycetes</taxon>
        <taxon>Kickxellales</taxon>
        <taxon>Kickxellaceae</taxon>
        <taxon>Coemansia</taxon>
    </lineage>
</organism>
<comment type="similarity">
    <text evidence="2">Belongs to the CSC1 (TC 1.A.17) family.</text>
</comment>
<evidence type="ECO:0000256" key="7">
    <source>
        <dbReference type="SAM" id="Phobius"/>
    </source>
</evidence>
<feature type="transmembrane region" description="Helical" evidence="7">
    <location>
        <begin position="101"/>
        <end position="124"/>
    </location>
</feature>
<dbReference type="OrthoDB" id="1076608at2759"/>
<dbReference type="Pfam" id="PF14703">
    <property type="entry name" value="PHM7_cyt"/>
    <property type="match status" value="1"/>
</dbReference>
<comment type="caution">
    <text evidence="11">The sequence shown here is derived from an EMBL/GenBank/DDBJ whole genome shotgun (WGS) entry which is preliminary data.</text>
</comment>
<keyword evidence="6 7" id="KW-0472">Membrane</keyword>
<dbReference type="InterPro" id="IPR027815">
    <property type="entry name" value="CSC1/OSCA1-like_cyt"/>
</dbReference>
<sequence>MASTSFMDSDSENTKTNSVHVFLSSLVFNVAVAAVIMLLFCILRPRFKRVYAPRTYARTRRSTPISNGLFSWIPAVLRVPDEQIIHRCGLDTYMFLRGMRLMLIISSVVSLLSAATILPINILGTKGLTGLDSLSIGNVDSKSSRLWVHVGFFALAVVWTMWCIVGELRIYTHLRMWWLTHPDHAGSASASTVLVTDVPQSLVNDEPRLMQTFDMLPGGVRQVFVNRSSKELAKTVKKRDQLAHKLEKLLTKYAIQSIKQYDRAQSTGTMYVQPKRPVMRRGSFPYVGGKVEMFEYLAAEIAMCNHFIAQSLKQMDGFKRESSALVMFNKQVAAHVAAQAVVDYSPFSMGCVTADVDPEDVIWGNLRVGPWSRRLRGYLSFIVTVALTVLWTAITAFVGSLVQVQNLTKLEAFHWLTKNKLALGIFSGIVPSLVLAVLMAISPHILRLLLRLEGTPRRSLINLRLLHRLYFFQVWNVYLVNISSSSVQVIVANVVASPTSVLTRIQEDVPKSAMNILTYVLLLSFVGAAKEILQGVRLAVRYFVPMVMAKTPRSIARAERPAEFDWGAIIPTHTLVFLMGFSYMFIAPIVNWFVAVYFAMFYLIYRYQFLYVYNDSRWATGGLSYPKTIKQMLVGIYISEIYLILMMATRVYGTADSIMRLVVAVGILLFTIAAHLYINDVYMPAINHLPLKKAADIERNPLLASEFPDVLDTEDSVGFNDTKDMATLTIEQRKKRNWIYAMYSSLVPASAIALALRMFPSVLGKQTYFIDEVEAQALAPELTRAQSDKNRLSMFDSRPAADEDNRQLARMFSSPELRARPVCNLWVPLGNEKIFGRLLWEVEHYGQGTILVITQGTEITDRLRVSADMDFDLRGAEVTNKEELLNAQRQRTVCI</sequence>
<feature type="transmembrane region" description="Helical" evidence="7">
    <location>
        <begin position="20"/>
        <end position="43"/>
    </location>
</feature>
<reference evidence="11" key="1">
    <citation type="submission" date="2022-07" db="EMBL/GenBank/DDBJ databases">
        <title>Phylogenomic reconstructions and comparative analyses of Kickxellomycotina fungi.</title>
        <authorList>
            <person name="Reynolds N.K."/>
            <person name="Stajich J.E."/>
            <person name="Barry K."/>
            <person name="Grigoriev I.V."/>
            <person name="Crous P."/>
            <person name="Smith M.E."/>
        </authorList>
    </citation>
    <scope>NUCLEOTIDE SEQUENCE</scope>
    <source>
        <strain evidence="11">BCRC 34489</strain>
    </source>
</reference>
<feature type="domain" description="CSC1/OSCA1-like cytosolic" evidence="10">
    <location>
        <begin position="191"/>
        <end position="365"/>
    </location>
</feature>
<feature type="transmembrane region" description="Helical" evidence="7">
    <location>
        <begin position="144"/>
        <end position="165"/>
    </location>
</feature>
<evidence type="ECO:0000259" key="8">
    <source>
        <dbReference type="Pfam" id="PF02714"/>
    </source>
</evidence>
<dbReference type="AlphaFoldDB" id="A0A9W8LMW0"/>
<keyword evidence="12" id="KW-1185">Reference proteome</keyword>
<dbReference type="Pfam" id="PF02714">
    <property type="entry name" value="RSN1_7TM"/>
    <property type="match status" value="1"/>
</dbReference>
<dbReference type="PANTHER" id="PTHR13018">
    <property type="entry name" value="PROBABLE MEMBRANE PROTEIN DUF221-RELATED"/>
    <property type="match status" value="1"/>
</dbReference>
<accession>A0A9W8LMW0</accession>
<feature type="transmembrane region" description="Helical" evidence="7">
    <location>
        <begin position="592"/>
        <end position="613"/>
    </location>
</feature>
<dbReference type="GO" id="GO:0005227">
    <property type="term" value="F:calcium-activated cation channel activity"/>
    <property type="evidence" value="ECO:0007669"/>
    <property type="project" value="InterPro"/>
</dbReference>
<evidence type="ECO:0000256" key="5">
    <source>
        <dbReference type="ARBA" id="ARBA00022989"/>
    </source>
</evidence>
<keyword evidence="5 7" id="KW-1133">Transmembrane helix</keyword>
<dbReference type="Pfam" id="PF13967">
    <property type="entry name" value="RSN1_TM"/>
    <property type="match status" value="1"/>
</dbReference>
<keyword evidence="3" id="KW-0813">Transport</keyword>
<dbReference type="InterPro" id="IPR045122">
    <property type="entry name" value="Csc1-like"/>
</dbReference>
<feature type="domain" description="CSC1/OSCA1-like 7TM region" evidence="8">
    <location>
        <begin position="377"/>
        <end position="646"/>
    </location>
</feature>
<feature type="transmembrane region" description="Helical" evidence="7">
    <location>
        <begin position="634"/>
        <end position="652"/>
    </location>
</feature>
<dbReference type="GO" id="GO:0005886">
    <property type="term" value="C:plasma membrane"/>
    <property type="evidence" value="ECO:0007669"/>
    <property type="project" value="TreeGrafter"/>
</dbReference>
<comment type="subcellular location">
    <subcellularLocation>
        <location evidence="1">Membrane</location>
        <topology evidence="1">Multi-pass membrane protein</topology>
    </subcellularLocation>
</comment>
<feature type="transmembrane region" description="Helical" evidence="7">
    <location>
        <begin position="738"/>
        <end position="759"/>
    </location>
</feature>
<proteinExistence type="inferred from homology"/>
<dbReference type="PANTHER" id="PTHR13018:SF139">
    <property type="entry name" value="PHOSPHATE METABOLISM PROTEIN 7"/>
    <property type="match status" value="1"/>
</dbReference>
<dbReference type="InterPro" id="IPR032880">
    <property type="entry name" value="CSC1/OSCA1-like_N"/>
</dbReference>
<evidence type="ECO:0000313" key="11">
    <source>
        <dbReference type="EMBL" id="KAJ2785652.1"/>
    </source>
</evidence>
<feature type="transmembrane region" description="Helical" evidence="7">
    <location>
        <begin position="377"/>
        <end position="402"/>
    </location>
</feature>
<protein>
    <submittedName>
        <fullName evidence="11">Phosphate metabolism protein 7</fullName>
    </submittedName>
</protein>
<evidence type="ECO:0000256" key="3">
    <source>
        <dbReference type="ARBA" id="ARBA00022448"/>
    </source>
</evidence>
<evidence type="ECO:0000256" key="6">
    <source>
        <dbReference type="ARBA" id="ARBA00023136"/>
    </source>
</evidence>
<feature type="transmembrane region" description="Helical" evidence="7">
    <location>
        <begin position="422"/>
        <end position="450"/>
    </location>
</feature>